<protein>
    <submittedName>
        <fullName evidence="1">Uncharacterized protein</fullName>
    </submittedName>
</protein>
<reference evidence="1 2" key="1">
    <citation type="submission" date="2017-04" db="EMBL/GenBank/DDBJ databases">
        <authorList>
            <person name="Afonso C.L."/>
            <person name="Miller P.J."/>
            <person name="Scott M.A."/>
            <person name="Spackman E."/>
            <person name="Goraichik I."/>
            <person name="Dimitrov K.M."/>
            <person name="Suarez D.L."/>
            <person name="Swayne D.E."/>
        </authorList>
    </citation>
    <scope>NUCLEOTIDE SEQUENCE [LARGE SCALE GENOMIC DNA]</scope>
    <source>
        <strain evidence="1 2">DSM 22418</strain>
    </source>
</reference>
<accession>A0A1X7J3J3</accession>
<evidence type="ECO:0000313" key="2">
    <source>
        <dbReference type="Proteomes" id="UP000192980"/>
    </source>
</evidence>
<evidence type="ECO:0000313" key="1">
    <source>
        <dbReference type="EMBL" id="SMG22187.1"/>
    </source>
</evidence>
<dbReference type="Proteomes" id="UP000192980">
    <property type="component" value="Unassembled WGS sequence"/>
</dbReference>
<gene>
    <name evidence="1" type="ORF">SAMN05660862_1406</name>
</gene>
<name>A0A1X7J3J3_9SPHI</name>
<dbReference type="AlphaFoldDB" id="A0A1X7J3J3"/>
<organism evidence="1 2">
    <name type="scientific">Sphingobacterium psychroaquaticum</name>
    <dbReference type="NCBI Taxonomy" id="561061"/>
    <lineage>
        <taxon>Bacteria</taxon>
        <taxon>Pseudomonadati</taxon>
        <taxon>Bacteroidota</taxon>
        <taxon>Sphingobacteriia</taxon>
        <taxon>Sphingobacteriales</taxon>
        <taxon>Sphingobacteriaceae</taxon>
        <taxon>Sphingobacterium</taxon>
    </lineage>
</organism>
<proteinExistence type="predicted"/>
<dbReference type="EMBL" id="FXAU01000002">
    <property type="protein sequence ID" value="SMG22187.1"/>
    <property type="molecule type" value="Genomic_DNA"/>
</dbReference>
<dbReference type="STRING" id="561061.SAMN05660862_1406"/>
<sequence>MCMRYYWELVKHFFLANSRHGTHSPFVYKLADTVIYRAPRVDGVGLKFPVHFSVRYAALLNDMLVFMGLQSVGDLSTTVPTDAVWLDLTEVSVIEVKKLVKAGMVVVVHEPYRTRETLAKWRSLIADHDLQVSIDLFHFGLLLHRDEQRKENFVLRYPYTR</sequence>
<keyword evidence="2" id="KW-1185">Reference proteome</keyword>